<dbReference type="EMBL" id="JBDLBR010000005">
    <property type="protein sequence ID" value="MEN7538478.1"/>
    <property type="molecule type" value="Genomic_DNA"/>
</dbReference>
<dbReference type="Proteomes" id="UP001484535">
    <property type="component" value="Unassembled WGS sequence"/>
</dbReference>
<organism evidence="1 2">
    <name type="scientific">Aurantiacibacter flavus</name>
    <dbReference type="NCBI Taxonomy" id="3145232"/>
    <lineage>
        <taxon>Bacteria</taxon>
        <taxon>Pseudomonadati</taxon>
        <taxon>Pseudomonadota</taxon>
        <taxon>Alphaproteobacteria</taxon>
        <taxon>Sphingomonadales</taxon>
        <taxon>Erythrobacteraceae</taxon>
        <taxon>Aurantiacibacter</taxon>
    </lineage>
</organism>
<name>A0ABV0D045_9SPHN</name>
<keyword evidence="2" id="KW-1185">Reference proteome</keyword>
<accession>A0ABV0D045</accession>
<protein>
    <submittedName>
        <fullName evidence="1">Uncharacterized protein</fullName>
    </submittedName>
</protein>
<dbReference type="RefSeq" id="WP_346785927.1">
    <property type="nucleotide sequence ID" value="NZ_JBDLBR010000005.1"/>
</dbReference>
<proteinExistence type="predicted"/>
<sequence length="113" mass="11621">MQTSTLTPPDGHASLYPDLQIGPEGVAALTWFDERDGNQEVYLQLFAAGDGALAPTGEPRRISHGPADSIGAYIAWNGATLGLAWSDYVITGDGGHGSVTSSTAQFALLSGSG</sequence>
<evidence type="ECO:0000313" key="2">
    <source>
        <dbReference type="Proteomes" id="UP001484535"/>
    </source>
</evidence>
<gene>
    <name evidence="1" type="ORF">ABDJ38_14950</name>
</gene>
<comment type="caution">
    <text evidence="1">The sequence shown here is derived from an EMBL/GenBank/DDBJ whole genome shotgun (WGS) entry which is preliminary data.</text>
</comment>
<evidence type="ECO:0000313" key="1">
    <source>
        <dbReference type="EMBL" id="MEN7538478.1"/>
    </source>
</evidence>
<reference evidence="1 2" key="1">
    <citation type="submission" date="2024-05" db="EMBL/GenBank/DDBJ databases">
        <authorList>
            <person name="Park S."/>
        </authorList>
    </citation>
    <scope>NUCLEOTIDE SEQUENCE [LARGE SCALE GENOMIC DNA]</scope>
    <source>
        <strain evidence="1 2">DGU5</strain>
    </source>
</reference>